<accession>A0ABN9TZD1</accession>
<gene>
    <name evidence="2" type="ORF">PCOR1329_LOCUS43807</name>
</gene>
<evidence type="ECO:0000313" key="3">
    <source>
        <dbReference type="Proteomes" id="UP001189429"/>
    </source>
</evidence>
<feature type="region of interest" description="Disordered" evidence="1">
    <location>
        <begin position="552"/>
        <end position="627"/>
    </location>
</feature>
<sequence>MAASSGAQSSSGAPLTLAQQYEQEEDCAISFELAVKVTGALVCATIKKPDHRDGPRRAIQPAHLPLMDELTSRSKPGTLTVTHLVDVCLNVDDMFDRVAVLGLMQNHEYLQLPGVLSPKAVIAFNFHMNLCILPAENNKVEVFKHFVFDGKPPLEVARRVCQGDAILVNFGANKRVGPLASIYLFQRMGGFQVTYHTFKTKSGKRCDNLETPQQISDGYDFIEKNKHFFTKRGCKMRRWVDTETQREESPIFGWNVGRVLAAIKDLKDADAQAAPEEEYPLFWCHIQPWLQPILEKHMDKWGEDAQLWLGIGASGKSSVQCIVGFAMARYRIFELDLVGATAGVRSSTDFDHFREDAGQPHISTMFDDGDLDRMPPRKIKAFFDKKKKFQMTAERYSSTKFDGKEHRSAGDNKVDLAAEPHITLDGQRYPQSAGFGYTGIAYEVFSKMIRPAFHVEMSRPDIDAVLRRVQVYVNTEKSSYVRPAGVGDEVKIERYELKTPKLITDEALKILKRWKKTGELIPLATRTQMEAEESELFKRKLWSGSGSASSAAAAGASVKQEIPSPPPPQRRRAFARSLSGQSAENAEIDLEHISSPSGQSKKMRAGDDADAAASYASQNQGGDDIVD</sequence>
<proteinExistence type="predicted"/>
<name>A0ABN9TZD1_9DINO</name>
<evidence type="ECO:0000313" key="2">
    <source>
        <dbReference type="EMBL" id="CAK0851719.1"/>
    </source>
</evidence>
<feature type="non-terminal residue" evidence="2">
    <location>
        <position position="627"/>
    </location>
</feature>
<dbReference type="EMBL" id="CAUYUJ010015268">
    <property type="protein sequence ID" value="CAK0851719.1"/>
    <property type="molecule type" value="Genomic_DNA"/>
</dbReference>
<protein>
    <submittedName>
        <fullName evidence="2">Uncharacterized protein</fullName>
    </submittedName>
</protein>
<keyword evidence="3" id="KW-1185">Reference proteome</keyword>
<comment type="caution">
    <text evidence="2">The sequence shown here is derived from an EMBL/GenBank/DDBJ whole genome shotgun (WGS) entry which is preliminary data.</text>
</comment>
<evidence type="ECO:0000256" key="1">
    <source>
        <dbReference type="SAM" id="MobiDB-lite"/>
    </source>
</evidence>
<dbReference type="Proteomes" id="UP001189429">
    <property type="component" value="Unassembled WGS sequence"/>
</dbReference>
<organism evidence="2 3">
    <name type="scientific">Prorocentrum cordatum</name>
    <dbReference type="NCBI Taxonomy" id="2364126"/>
    <lineage>
        <taxon>Eukaryota</taxon>
        <taxon>Sar</taxon>
        <taxon>Alveolata</taxon>
        <taxon>Dinophyceae</taxon>
        <taxon>Prorocentrales</taxon>
        <taxon>Prorocentraceae</taxon>
        <taxon>Prorocentrum</taxon>
    </lineage>
</organism>
<reference evidence="2" key="1">
    <citation type="submission" date="2023-10" db="EMBL/GenBank/DDBJ databases">
        <authorList>
            <person name="Chen Y."/>
            <person name="Shah S."/>
            <person name="Dougan E. K."/>
            <person name="Thang M."/>
            <person name="Chan C."/>
        </authorList>
    </citation>
    <scope>NUCLEOTIDE SEQUENCE [LARGE SCALE GENOMIC DNA]</scope>
</reference>